<protein>
    <recommendedName>
        <fullName evidence="1">DUF6745 domain-containing protein</fullName>
    </recommendedName>
</protein>
<evidence type="ECO:0000259" key="1">
    <source>
        <dbReference type="Pfam" id="PF20530"/>
    </source>
</evidence>
<proteinExistence type="predicted"/>
<dbReference type="RefSeq" id="WP_116411478.1">
    <property type="nucleotide sequence ID" value="NZ_NBXB01000028.1"/>
</dbReference>
<dbReference type="Pfam" id="PF20530">
    <property type="entry name" value="DUF6745"/>
    <property type="match status" value="1"/>
</dbReference>
<organism evidence="2 3">
    <name type="scientific">Subtercola boreus</name>
    <dbReference type="NCBI Taxonomy" id="120213"/>
    <lineage>
        <taxon>Bacteria</taxon>
        <taxon>Bacillati</taxon>
        <taxon>Actinomycetota</taxon>
        <taxon>Actinomycetes</taxon>
        <taxon>Micrococcales</taxon>
        <taxon>Microbacteriaceae</taxon>
        <taxon>Subtercola</taxon>
    </lineage>
</organism>
<comment type="caution">
    <text evidence="2">The sequence shown here is derived from an EMBL/GenBank/DDBJ whole genome shotgun (WGS) entry which is preliminary data.</text>
</comment>
<evidence type="ECO:0000313" key="3">
    <source>
        <dbReference type="Proteomes" id="UP000256541"/>
    </source>
</evidence>
<gene>
    <name evidence="2" type="ORF">B7R22_09245</name>
</gene>
<feature type="domain" description="DUF6745" evidence="1">
    <location>
        <begin position="183"/>
        <end position="241"/>
    </location>
</feature>
<name>A0A3E0VWH3_9MICO</name>
<dbReference type="EMBL" id="NBXB01000028">
    <property type="protein sequence ID" value="RFA14414.1"/>
    <property type="molecule type" value="Genomic_DNA"/>
</dbReference>
<dbReference type="InterPro" id="IPR046633">
    <property type="entry name" value="DUF6745"/>
</dbReference>
<sequence>MSAQANDPEALLHRWRAAADSTAPIDAIRMRAAVARCYASLGVSLPVHVVLAPSPLAAVRTLRDVPEEVDRQIVEALASTVATLPSGAPSPLPSEPQIPDHQQLWRRLFESARRTVGVADAEEVAWAFMGADRDSHYQCVIRQLEHDTDAADAWFNDFEANTLLGYSCLAEGLDSLGADMGEWNPFRELGWHSYWAWLRRGLVVISERPTALELDEEGRPHCLTGPAMRWMDGWAIWAEHGSWQAPPARPR</sequence>
<evidence type="ECO:0000313" key="2">
    <source>
        <dbReference type="EMBL" id="RFA14414.1"/>
    </source>
</evidence>
<reference evidence="2 3" key="1">
    <citation type="submission" date="2017-04" db="EMBL/GenBank/DDBJ databases">
        <title>Comparative genome analysis of Subtercola boreus.</title>
        <authorList>
            <person name="Cho Y.-J."/>
            <person name="Cho A."/>
            <person name="Kim O.-S."/>
            <person name="Lee J.-I."/>
        </authorList>
    </citation>
    <scope>NUCLEOTIDE SEQUENCE [LARGE SCALE GENOMIC DNA]</scope>
    <source>
        <strain evidence="2 3">P27479</strain>
    </source>
</reference>
<dbReference type="AlphaFoldDB" id="A0A3E0VWH3"/>
<dbReference type="Proteomes" id="UP000256541">
    <property type="component" value="Unassembled WGS sequence"/>
</dbReference>
<dbReference type="OrthoDB" id="871648at2"/>
<accession>A0A3E0VWH3</accession>